<dbReference type="Proteomes" id="UP000183508">
    <property type="component" value="Unassembled WGS sequence"/>
</dbReference>
<dbReference type="Pfam" id="PF14279">
    <property type="entry name" value="HNH_5"/>
    <property type="match status" value="1"/>
</dbReference>
<dbReference type="GO" id="GO:0004519">
    <property type="term" value="F:endonuclease activity"/>
    <property type="evidence" value="ECO:0007669"/>
    <property type="project" value="UniProtKB-KW"/>
</dbReference>
<dbReference type="Pfam" id="PF14239">
    <property type="entry name" value="RRXRR"/>
    <property type="match status" value="1"/>
</dbReference>
<accession>A0A1I7L1U6</accession>
<evidence type="ECO:0000313" key="2">
    <source>
        <dbReference type="EMBL" id="SFV03647.1"/>
    </source>
</evidence>
<reference evidence="3" key="1">
    <citation type="submission" date="2016-10" db="EMBL/GenBank/DDBJ databases">
        <authorList>
            <person name="Varghese N."/>
        </authorList>
    </citation>
    <scope>NUCLEOTIDE SEQUENCE [LARGE SCALE GENOMIC DNA]</scope>
    <source>
        <strain evidence="3">DSM 17980</strain>
    </source>
</reference>
<organism evidence="2 3">
    <name type="scientific">Alicyclobacillus macrosporangiidus</name>
    <dbReference type="NCBI Taxonomy" id="392015"/>
    <lineage>
        <taxon>Bacteria</taxon>
        <taxon>Bacillati</taxon>
        <taxon>Bacillota</taxon>
        <taxon>Bacilli</taxon>
        <taxon>Bacillales</taxon>
        <taxon>Alicyclobacillaceae</taxon>
        <taxon>Alicyclobacillus</taxon>
    </lineage>
</organism>
<dbReference type="AlphaFoldDB" id="A0A1I7L1U6"/>
<keyword evidence="2" id="KW-0540">Nuclease</keyword>
<dbReference type="InterPro" id="IPR025938">
    <property type="entry name" value="RRXRR_dom"/>
</dbReference>
<feature type="domain" description="HNH nuclease" evidence="1">
    <location>
        <begin position="154"/>
        <end position="205"/>
    </location>
</feature>
<dbReference type="Gene3D" id="1.10.30.50">
    <property type="match status" value="1"/>
</dbReference>
<dbReference type="InterPro" id="IPR052892">
    <property type="entry name" value="NA-targeting_endonuclease"/>
</dbReference>
<keyword evidence="2" id="KW-0255">Endonuclease</keyword>
<dbReference type="EMBL" id="FPBV01000023">
    <property type="protein sequence ID" value="SFV03647.1"/>
    <property type="molecule type" value="Genomic_DNA"/>
</dbReference>
<dbReference type="SMART" id="SM00507">
    <property type="entry name" value="HNHc"/>
    <property type="match status" value="1"/>
</dbReference>
<proteinExistence type="predicted"/>
<sequence>MFRWYPFTIILHDRDRGEVQSVRLKLDPGAKVTGIAVTAAFQRGDTVVWAAELHHRGDQIRQALLTRRALRHARRNRKTRYRKPRFDNRRRPEGWLPPSLVSRVENVVTWVERLRRFAPLTHLSMELVRFDTQKLQDPEIHGVEYQQGTLFGYEVREYLLEKWGRKCVYCGAEDVPLEVEHVVPRSRGGTDRVSNLTVACHECNQAKGNQSLEEFLHHDPERLRQIKAGLKTSLKGAAVVNATRWALFRRLQATGLPLEVGSGGRTKYNRAVQGYPKAHWIDAACVGELGERMRLHPEMQVTRIVAKGHGTRRRCGTDKHGFPIRHAPAAKSYMGFRTGDLVRATIPRGKNTGRHVGRIAIRHRPSFRLNGFDVHPKYLKILQRGDGYAYATE</sequence>
<name>A0A1I7L1U6_9BACL</name>
<dbReference type="PANTHER" id="PTHR33877:SF2">
    <property type="entry name" value="OS07G0170200 PROTEIN"/>
    <property type="match status" value="1"/>
</dbReference>
<dbReference type="STRING" id="392015.SAMN05421543_12313"/>
<dbReference type="InterPro" id="IPR029471">
    <property type="entry name" value="HNH_5"/>
</dbReference>
<dbReference type="PANTHER" id="PTHR33877">
    <property type="entry name" value="SLL1193 PROTEIN"/>
    <property type="match status" value="1"/>
</dbReference>
<evidence type="ECO:0000259" key="1">
    <source>
        <dbReference type="SMART" id="SM00507"/>
    </source>
</evidence>
<protein>
    <submittedName>
        <fullName evidence="2">HNH endonuclease</fullName>
    </submittedName>
</protein>
<dbReference type="NCBIfam" id="NF040563">
    <property type="entry name" value="guided_IscB"/>
    <property type="match status" value="1"/>
</dbReference>
<evidence type="ECO:0000313" key="3">
    <source>
        <dbReference type="Proteomes" id="UP000183508"/>
    </source>
</evidence>
<dbReference type="InterPro" id="IPR003615">
    <property type="entry name" value="HNH_nuc"/>
</dbReference>
<gene>
    <name evidence="2" type="ORF">SAMN05421543_12313</name>
</gene>
<dbReference type="CDD" id="cd00085">
    <property type="entry name" value="HNHc"/>
    <property type="match status" value="1"/>
</dbReference>
<keyword evidence="2" id="KW-0378">Hydrolase</keyword>
<dbReference type="InterPro" id="IPR047693">
    <property type="entry name" value="RNA-guided_IscB-like"/>
</dbReference>
<keyword evidence="3" id="KW-1185">Reference proteome</keyword>